<dbReference type="RefSeq" id="WP_271472079.1">
    <property type="nucleotide sequence ID" value="NZ_JANEWF010000037.1"/>
</dbReference>
<reference evidence="2 3" key="1">
    <citation type="submission" date="2022-07" db="EMBL/GenBank/DDBJ databases">
        <title>Genome Analysis of Selected Gammaproteobacteria from Nigerian Food snails.</title>
        <authorList>
            <person name="Okafor A.C."/>
        </authorList>
    </citation>
    <scope>NUCLEOTIDE SEQUENCE [LARGE SCALE GENOMIC DNA]</scope>
    <source>
        <strain evidence="2 3">Awg 2</strain>
    </source>
</reference>
<dbReference type="Proteomes" id="UP001211689">
    <property type="component" value="Unassembled WGS sequence"/>
</dbReference>
<evidence type="ECO:0000313" key="3">
    <source>
        <dbReference type="Proteomes" id="UP001211689"/>
    </source>
</evidence>
<protein>
    <recommendedName>
        <fullName evidence="4">Lipoprotein</fullName>
    </recommendedName>
</protein>
<accession>A0ABT4YB22</accession>
<dbReference type="PROSITE" id="PS51257">
    <property type="entry name" value="PROKAR_LIPOPROTEIN"/>
    <property type="match status" value="1"/>
</dbReference>
<name>A0ABT4YB22_METRE</name>
<evidence type="ECO:0000256" key="1">
    <source>
        <dbReference type="SAM" id="SignalP"/>
    </source>
</evidence>
<dbReference type="EMBL" id="JANEWF010000037">
    <property type="protein sequence ID" value="MDA8485968.1"/>
    <property type="molecule type" value="Genomic_DNA"/>
</dbReference>
<feature type="chain" id="PRO_5045760870" description="Lipoprotein" evidence="1">
    <location>
        <begin position="22"/>
        <end position="144"/>
    </location>
</feature>
<proteinExistence type="predicted"/>
<comment type="caution">
    <text evidence="2">The sequence shown here is derived from an EMBL/GenBank/DDBJ whole genome shotgun (WGS) entry which is preliminary data.</text>
</comment>
<evidence type="ECO:0000313" key="2">
    <source>
        <dbReference type="EMBL" id="MDA8485968.1"/>
    </source>
</evidence>
<organism evidence="2 3">
    <name type="scientific">Metapseudomonas resinovorans</name>
    <name type="common">Pseudomonas resinovorans</name>
    <dbReference type="NCBI Taxonomy" id="53412"/>
    <lineage>
        <taxon>Bacteria</taxon>
        <taxon>Pseudomonadati</taxon>
        <taxon>Pseudomonadota</taxon>
        <taxon>Gammaproteobacteria</taxon>
        <taxon>Pseudomonadales</taxon>
        <taxon>Pseudomonadaceae</taxon>
        <taxon>Metapseudomonas</taxon>
    </lineage>
</organism>
<feature type="signal peptide" evidence="1">
    <location>
        <begin position="1"/>
        <end position="21"/>
    </location>
</feature>
<keyword evidence="1" id="KW-0732">Signal</keyword>
<evidence type="ECO:0008006" key="4">
    <source>
        <dbReference type="Google" id="ProtNLM"/>
    </source>
</evidence>
<sequence>MPALKLINTVALLAASLLLSACFPVYKTLQPYAEAQVFDESGKKLSGAKTEVALISSASPYGYEQFRTVVHPGPAGIARFYKVKDFRFESLTMHGIQAFSWSWCVRSKGYETVTKSYRSDGQFEPYAQFKLKPGVSTACPMPQY</sequence>
<gene>
    <name evidence="2" type="ORF">NNO07_23130</name>
</gene>
<keyword evidence="3" id="KW-1185">Reference proteome</keyword>